<dbReference type="EMBL" id="CAJVCH010050498">
    <property type="protein sequence ID" value="CAG7718048.1"/>
    <property type="molecule type" value="Genomic_DNA"/>
</dbReference>
<protein>
    <submittedName>
        <fullName evidence="1">Uncharacterized protein</fullName>
    </submittedName>
</protein>
<comment type="caution">
    <text evidence="1">The sequence shown here is derived from an EMBL/GenBank/DDBJ whole genome shotgun (WGS) entry which is preliminary data.</text>
</comment>
<dbReference type="Proteomes" id="UP000708208">
    <property type="component" value="Unassembled WGS sequence"/>
</dbReference>
<accession>A0A8J2JD41</accession>
<reference evidence="1" key="1">
    <citation type="submission" date="2021-06" db="EMBL/GenBank/DDBJ databases">
        <authorList>
            <person name="Hodson N. C."/>
            <person name="Mongue J. A."/>
            <person name="Jaron S. K."/>
        </authorList>
    </citation>
    <scope>NUCLEOTIDE SEQUENCE</scope>
</reference>
<sequence>MRLMYLLQLSLRMWEKWTSLLAVLMLPHRFPPMCFVTSARTNCPIRIPCYSERELLLLCGLRIIEALRTRLVPAGRLENSTDNAAPVGARAVVEDMDMVPVMDNPEQSSWVVFSCSSQTLANCLHIASSLRHND</sequence>
<gene>
    <name evidence="1" type="ORF">AFUS01_LOCUS7471</name>
</gene>
<name>A0A8J2JD41_9HEXA</name>
<organism evidence="1 2">
    <name type="scientific">Allacma fusca</name>
    <dbReference type="NCBI Taxonomy" id="39272"/>
    <lineage>
        <taxon>Eukaryota</taxon>
        <taxon>Metazoa</taxon>
        <taxon>Ecdysozoa</taxon>
        <taxon>Arthropoda</taxon>
        <taxon>Hexapoda</taxon>
        <taxon>Collembola</taxon>
        <taxon>Symphypleona</taxon>
        <taxon>Sminthuridae</taxon>
        <taxon>Allacma</taxon>
    </lineage>
</organism>
<dbReference type="AlphaFoldDB" id="A0A8J2JD41"/>
<evidence type="ECO:0000313" key="1">
    <source>
        <dbReference type="EMBL" id="CAG7718048.1"/>
    </source>
</evidence>
<evidence type="ECO:0000313" key="2">
    <source>
        <dbReference type="Proteomes" id="UP000708208"/>
    </source>
</evidence>
<keyword evidence="2" id="KW-1185">Reference proteome</keyword>
<proteinExistence type="predicted"/>